<organism evidence="12 13">
    <name type="scientific">Candidatus Harrisonbacteria bacterium RIFCSPLOWO2_01_FULL_44_18</name>
    <dbReference type="NCBI Taxonomy" id="1798407"/>
    <lineage>
        <taxon>Bacteria</taxon>
        <taxon>Candidatus Harrisoniibacteriota</taxon>
    </lineage>
</organism>
<dbReference type="GO" id="GO:0046872">
    <property type="term" value="F:metal ion binding"/>
    <property type="evidence" value="ECO:0007669"/>
    <property type="project" value="UniProtKB-KW"/>
</dbReference>
<sequence>MKRIYFDYAASTPVDPAVTAAMRPYFSKIFGNPSALHRFGQEASAAVFKARLGIAKSLGADYREIIFTGSATEANNLALRGAVKSFVYSQATAFRNQNIFAPAAKISSPSARWSRLSSGTKPSVSAGCSSKQSAFVQNFLQPKIIVSTIEHESILETCRDLEKDGIEVVYIPVSKDGIVDLKKIKTALDERTVLVSIMHANNEIGAIQPISAIAEVISNWKLVNRKKIPIFSCQLPVTSYPLFHTDAAQSFQYLDCRPENLGVDLMTLSAHKIYGPKGIGVLYARNWQMVNSDSGIKSQRTNYQLPITNYISPIITGSGQEFGLRSGTDNVPYIVGFAKAVELISNSRELENKRVGKLRDYFWRGFKKINSKIAVNGSMKERLPNNLNIYFPGNRAQELLIKLDLAGIAASLGAACSSRVSKTSYVLRAMGFSLDRASSSLRFSLGRQTAKRDIDYTIATLIKFLKIRR</sequence>
<dbReference type="STRING" id="1798407.A3A16_02920"/>
<dbReference type="InterPro" id="IPR015424">
    <property type="entry name" value="PyrdxlP-dep_Trfase"/>
</dbReference>
<name>A0A1G1ZLH9_9BACT</name>
<evidence type="ECO:0000256" key="6">
    <source>
        <dbReference type="ARBA" id="ARBA00022898"/>
    </source>
</evidence>
<keyword evidence="7" id="KW-0408">Iron</keyword>
<feature type="domain" description="Aminotransferase class V" evidence="11">
    <location>
        <begin position="242"/>
        <end position="456"/>
    </location>
</feature>
<dbReference type="GO" id="GO:0031071">
    <property type="term" value="F:cysteine desulfurase activity"/>
    <property type="evidence" value="ECO:0007669"/>
    <property type="project" value="UniProtKB-EC"/>
</dbReference>
<dbReference type="Gene3D" id="1.10.260.50">
    <property type="match status" value="1"/>
</dbReference>
<dbReference type="PROSITE" id="PS00595">
    <property type="entry name" value="AA_TRANSFER_CLASS_5"/>
    <property type="match status" value="1"/>
</dbReference>
<evidence type="ECO:0000313" key="13">
    <source>
        <dbReference type="Proteomes" id="UP000177942"/>
    </source>
</evidence>
<evidence type="ECO:0000256" key="3">
    <source>
        <dbReference type="ARBA" id="ARBA00012239"/>
    </source>
</evidence>
<keyword evidence="6" id="KW-0663">Pyridoxal phosphate</keyword>
<evidence type="ECO:0000256" key="4">
    <source>
        <dbReference type="ARBA" id="ARBA00022679"/>
    </source>
</evidence>
<accession>A0A1G1ZLH9</accession>
<evidence type="ECO:0000313" key="12">
    <source>
        <dbReference type="EMBL" id="OGY65375.1"/>
    </source>
</evidence>
<dbReference type="AlphaFoldDB" id="A0A1G1ZLH9"/>
<dbReference type="PANTHER" id="PTHR11601:SF34">
    <property type="entry name" value="CYSTEINE DESULFURASE"/>
    <property type="match status" value="1"/>
</dbReference>
<evidence type="ECO:0000256" key="1">
    <source>
        <dbReference type="ARBA" id="ARBA00001933"/>
    </source>
</evidence>
<dbReference type="InterPro" id="IPR015421">
    <property type="entry name" value="PyrdxlP-dep_Trfase_major"/>
</dbReference>
<evidence type="ECO:0000256" key="8">
    <source>
        <dbReference type="ARBA" id="ARBA00023014"/>
    </source>
</evidence>
<dbReference type="EC" id="2.8.1.7" evidence="3"/>
<evidence type="ECO:0000256" key="5">
    <source>
        <dbReference type="ARBA" id="ARBA00022723"/>
    </source>
</evidence>
<keyword evidence="4" id="KW-0808">Transferase</keyword>
<dbReference type="InterPro" id="IPR000192">
    <property type="entry name" value="Aminotrans_V_dom"/>
</dbReference>
<comment type="catalytic activity">
    <reaction evidence="9">
        <text>(sulfur carrier)-H + L-cysteine = (sulfur carrier)-SH + L-alanine</text>
        <dbReference type="Rhea" id="RHEA:43892"/>
        <dbReference type="Rhea" id="RHEA-COMP:14737"/>
        <dbReference type="Rhea" id="RHEA-COMP:14739"/>
        <dbReference type="ChEBI" id="CHEBI:29917"/>
        <dbReference type="ChEBI" id="CHEBI:35235"/>
        <dbReference type="ChEBI" id="CHEBI:57972"/>
        <dbReference type="ChEBI" id="CHEBI:64428"/>
        <dbReference type="EC" id="2.8.1.7"/>
    </reaction>
</comment>
<dbReference type="SUPFAM" id="SSF53383">
    <property type="entry name" value="PLP-dependent transferases"/>
    <property type="match status" value="1"/>
</dbReference>
<feature type="domain" description="Aminotransferase class V" evidence="11">
    <location>
        <begin position="4"/>
        <end position="85"/>
    </location>
</feature>
<gene>
    <name evidence="12" type="ORF">A3A16_02920</name>
</gene>
<feature type="domain" description="Aminotransferase class V" evidence="11">
    <location>
        <begin position="143"/>
        <end position="219"/>
    </location>
</feature>
<evidence type="ECO:0000256" key="7">
    <source>
        <dbReference type="ARBA" id="ARBA00023004"/>
    </source>
</evidence>
<comment type="cofactor">
    <cofactor evidence="1 10">
        <name>pyridoxal 5'-phosphate</name>
        <dbReference type="ChEBI" id="CHEBI:597326"/>
    </cofactor>
</comment>
<evidence type="ECO:0000256" key="10">
    <source>
        <dbReference type="RuleBase" id="RU004504"/>
    </source>
</evidence>
<keyword evidence="5" id="KW-0479">Metal-binding</keyword>
<protein>
    <recommendedName>
        <fullName evidence="3">cysteine desulfurase</fullName>
        <ecNumber evidence="3">2.8.1.7</ecNumber>
    </recommendedName>
</protein>
<evidence type="ECO:0000256" key="9">
    <source>
        <dbReference type="ARBA" id="ARBA00050776"/>
    </source>
</evidence>
<dbReference type="Gene3D" id="3.90.1150.10">
    <property type="entry name" value="Aspartate Aminotransferase, domain 1"/>
    <property type="match status" value="1"/>
</dbReference>
<proteinExistence type="inferred from homology"/>
<dbReference type="InterPro" id="IPR020578">
    <property type="entry name" value="Aminotrans_V_PyrdxlP_BS"/>
</dbReference>
<keyword evidence="8" id="KW-0411">Iron-sulfur</keyword>
<dbReference type="Proteomes" id="UP000177942">
    <property type="component" value="Unassembled WGS sequence"/>
</dbReference>
<dbReference type="InterPro" id="IPR015422">
    <property type="entry name" value="PyrdxlP-dep_Trfase_small"/>
</dbReference>
<dbReference type="Pfam" id="PF00266">
    <property type="entry name" value="Aminotran_5"/>
    <property type="match status" value="3"/>
</dbReference>
<dbReference type="EMBL" id="MHJJ01000011">
    <property type="protein sequence ID" value="OGY65375.1"/>
    <property type="molecule type" value="Genomic_DNA"/>
</dbReference>
<reference evidence="12 13" key="1">
    <citation type="journal article" date="2016" name="Nat. Commun.">
        <title>Thousands of microbial genomes shed light on interconnected biogeochemical processes in an aquifer system.</title>
        <authorList>
            <person name="Anantharaman K."/>
            <person name="Brown C.T."/>
            <person name="Hug L.A."/>
            <person name="Sharon I."/>
            <person name="Castelle C.J."/>
            <person name="Probst A.J."/>
            <person name="Thomas B.C."/>
            <person name="Singh A."/>
            <person name="Wilkins M.J."/>
            <person name="Karaoz U."/>
            <person name="Brodie E.L."/>
            <person name="Williams K.H."/>
            <person name="Hubbard S.S."/>
            <person name="Banfield J.F."/>
        </authorList>
    </citation>
    <scope>NUCLEOTIDE SEQUENCE [LARGE SCALE GENOMIC DNA]</scope>
</reference>
<dbReference type="Gene3D" id="3.40.640.10">
    <property type="entry name" value="Type I PLP-dependent aspartate aminotransferase-like (Major domain)"/>
    <property type="match status" value="1"/>
</dbReference>
<dbReference type="PANTHER" id="PTHR11601">
    <property type="entry name" value="CYSTEINE DESULFURYLASE FAMILY MEMBER"/>
    <property type="match status" value="1"/>
</dbReference>
<comment type="caution">
    <text evidence="12">The sequence shown here is derived from an EMBL/GenBank/DDBJ whole genome shotgun (WGS) entry which is preliminary data.</text>
</comment>
<dbReference type="GO" id="GO:0051536">
    <property type="term" value="F:iron-sulfur cluster binding"/>
    <property type="evidence" value="ECO:0007669"/>
    <property type="project" value="UniProtKB-KW"/>
</dbReference>
<dbReference type="PIRSF" id="PIRSF005572">
    <property type="entry name" value="NifS"/>
    <property type="match status" value="1"/>
</dbReference>
<comment type="similarity">
    <text evidence="2">Belongs to the class-V pyridoxal-phosphate-dependent aminotransferase family. NifS/IscS subfamily.</text>
</comment>
<evidence type="ECO:0000259" key="11">
    <source>
        <dbReference type="Pfam" id="PF00266"/>
    </source>
</evidence>
<evidence type="ECO:0000256" key="2">
    <source>
        <dbReference type="ARBA" id="ARBA00006490"/>
    </source>
</evidence>
<dbReference type="InterPro" id="IPR016454">
    <property type="entry name" value="Cysteine_dSase"/>
</dbReference>